<dbReference type="EMBL" id="BPLR01004560">
    <property type="protein sequence ID" value="GIX95772.1"/>
    <property type="molecule type" value="Genomic_DNA"/>
</dbReference>
<sequence>MCTENAARDHIAHIEEEKGKIQIHVISNSLSIPPNRQCLIWLVELQNLFSRQLPEMPKAYITRFVFDPKHRIWHCLNQIM</sequence>
<evidence type="ECO:0000313" key="2">
    <source>
        <dbReference type="Proteomes" id="UP001054945"/>
    </source>
</evidence>
<proteinExistence type="predicted"/>
<protein>
    <submittedName>
        <fullName evidence="1">Histone acetyltransferase KAT2A</fullName>
    </submittedName>
</protein>
<evidence type="ECO:0000313" key="1">
    <source>
        <dbReference type="EMBL" id="GIX95772.1"/>
    </source>
</evidence>
<dbReference type="Gene3D" id="3.40.630.30">
    <property type="match status" value="1"/>
</dbReference>
<dbReference type="GO" id="GO:0045944">
    <property type="term" value="P:positive regulation of transcription by RNA polymerase II"/>
    <property type="evidence" value="ECO:0007669"/>
    <property type="project" value="TreeGrafter"/>
</dbReference>
<dbReference type="PANTHER" id="PTHR45750:SF3">
    <property type="entry name" value="HISTONE ACETYLTRANSFERASE"/>
    <property type="match status" value="1"/>
</dbReference>
<dbReference type="AlphaFoldDB" id="A0AAV4PKQ2"/>
<keyword evidence="2" id="KW-1185">Reference proteome</keyword>
<dbReference type="GO" id="GO:0140672">
    <property type="term" value="C:ATAC complex"/>
    <property type="evidence" value="ECO:0007669"/>
    <property type="project" value="TreeGrafter"/>
</dbReference>
<dbReference type="GO" id="GO:0010484">
    <property type="term" value="F:histone H3 acetyltransferase activity"/>
    <property type="evidence" value="ECO:0007669"/>
    <property type="project" value="TreeGrafter"/>
</dbReference>
<name>A0AAV4PKQ2_CAEEX</name>
<gene>
    <name evidence="1" type="primary">kat2a</name>
    <name evidence="1" type="ORF">CEXT_327341</name>
</gene>
<dbReference type="Proteomes" id="UP001054945">
    <property type="component" value="Unassembled WGS sequence"/>
</dbReference>
<accession>A0AAV4PKQ2</accession>
<organism evidence="1 2">
    <name type="scientific">Caerostris extrusa</name>
    <name type="common">Bark spider</name>
    <name type="synonym">Caerostris bankana</name>
    <dbReference type="NCBI Taxonomy" id="172846"/>
    <lineage>
        <taxon>Eukaryota</taxon>
        <taxon>Metazoa</taxon>
        <taxon>Ecdysozoa</taxon>
        <taxon>Arthropoda</taxon>
        <taxon>Chelicerata</taxon>
        <taxon>Arachnida</taxon>
        <taxon>Araneae</taxon>
        <taxon>Araneomorphae</taxon>
        <taxon>Entelegynae</taxon>
        <taxon>Araneoidea</taxon>
        <taxon>Araneidae</taxon>
        <taxon>Caerostris</taxon>
    </lineage>
</organism>
<reference evidence="1 2" key="1">
    <citation type="submission" date="2021-06" db="EMBL/GenBank/DDBJ databases">
        <title>Caerostris extrusa draft genome.</title>
        <authorList>
            <person name="Kono N."/>
            <person name="Arakawa K."/>
        </authorList>
    </citation>
    <scope>NUCLEOTIDE SEQUENCE [LARGE SCALE GENOMIC DNA]</scope>
</reference>
<dbReference type="InterPro" id="IPR037800">
    <property type="entry name" value="GCN5"/>
</dbReference>
<dbReference type="PANTHER" id="PTHR45750">
    <property type="entry name" value="GH11602P"/>
    <property type="match status" value="1"/>
</dbReference>
<comment type="caution">
    <text evidence="1">The sequence shown here is derived from an EMBL/GenBank/DDBJ whole genome shotgun (WGS) entry which is preliminary data.</text>
</comment>